<dbReference type="InterPro" id="IPR037185">
    <property type="entry name" value="EmrE-like"/>
</dbReference>
<evidence type="ECO:0000256" key="4">
    <source>
        <dbReference type="ARBA" id="ARBA00022519"/>
    </source>
</evidence>
<feature type="domain" description="EamA" evidence="12">
    <location>
        <begin position="6"/>
        <end position="100"/>
    </location>
</feature>
<keyword evidence="2" id="KW-1003">Cell membrane</keyword>
<dbReference type="PANTHER" id="PTHR30561">
    <property type="entry name" value="SMR FAMILY PROTON-DEPENDENT DRUG EFFLUX TRANSPORTER SUGE"/>
    <property type="match status" value="1"/>
</dbReference>
<evidence type="ECO:0000256" key="9">
    <source>
        <dbReference type="ARBA" id="ARBA00023098"/>
    </source>
</evidence>
<keyword evidence="4" id="KW-0997">Cell inner membrane</keyword>
<dbReference type="InterPro" id="IPR000390">
    <property type="entry name" value="Small_drug/metabolite_transptr"/>
</dbReference>
<organism evidence="13 14">
    <name type="scientific">Celerinatantimonas yamalensis</name>
    <dbReference type="NCBI Taxonomy" id="559956"/>
    <lineage>
        <taxon>Bacteria</taxon>
        <taxon>Pseudomonadati</taxon>
        <taxon>Pseudomonadota</taxon>
        <taxon>Gammaproteobacteria</taxon>
        <taxon>Celerinatantimonadaceae</taxon>
        <taxon>Celerinatantimonas</taxon>
    </lineage>
</organism>
<feature type="transmembrane region" description="Helical" evidence="11">
    <location>
        <begin position="58"/>
        <end position="78"/>
    </location>
</feature>
<evidence type="ECO:0000313" key="13">
    <source>
        <dbReference type="EMBL" id="MFM2486835.1"/>
    </source>
</evidence>
<keyword evidence="5" id="KW-0441">Lipid A biosynthesis</keyword>
<dbReference type="PANTHER" id="PTHR30561:SF23">
    <property type="entry name" value="4-AMINO-4-DEOXY-L-ARABINOSE-PHOSPHOUNDECAPRENOL FLIPPASE SUBUNIT ARNE-RELATED"/>
    <property type="match status" value="1"/>
</dbReference>
<dbReference type="InterPro" id="IPR000620">
    <property type="entry name" value="EamA_dom"/>
</dbReference>
<evidence type="ECO:0000256" key="8">
    <source>
        <dbReference type="ARBA" id="ARBA00022989"/>
    </source>
</evidence>
<feature type="transmembrane region" description="Helical" evidence="11">
    <location>
        <begin position="84"/>
        <end position="102"/>
    </location>
</feature>
<dbReference type="SUPFAM" id="SSF103481">
    <property type="entry name" value="Multidrug resistance efflux transporter EmrE"/>
    <property type="match status" value="1"/>
</dbReference>
<evidence type="ECO:0000256" key="6">
    <source>
        <dbReference type="ARBA" id="ARBA00022692"/>
    </source>
</evidence>
<evidence type="ECO:0000259" key="12">
    <source>
        <dbReference type="Pfam" id="PF00892"/>
    </source>
</evidence>
<dbReference type="Pfam" id="PF00892">
    <property type="entry name" value="EamA"/>
    <property type="match status" value="1"/>
</dbReference>
<evidence type="ECO:0000256" key="2">
    <source>
        <dbReference type="ARBA" id="ARBA00022475"/>
    </source>
</evidence>
<protein>
    <submittedName>
        <fullName evidence="13">EamA family transporter</fullName>
    </submittedName>
</protein>
<dbReference type="RefSeq" id="WP_408625135.1">
    <property type="nucleotide sequence ID" value="NZ_JBEQCT010000012.1"/>
</dbReference>
<feature type="transmembrane region" description="Helical" evidence="11">
    <location>
        <begin position="32"/>
        <end position="51"/>
    </location>
</feature>
<evidence type="ECO:0000256" key="11">
    <source>
        <dbReference type="SAM" id="Phobius"/>
    </source>
</evidence>
<proteinExistence type="predicted"/>
<evidence type="ECO:0000256" key="5">
    <source>
        <dbReference type="ARBA" id="ARBA00022556"/>
    </source>
</evidence>
<evidence type="ECO:0000256" key="10">
    <source>
        <dbReference type="ARBA" id="ARBA00023136"/>
    </source>
</evidence>
<evidence type="ECO:0000256" key="7">
    <source>
        <dbReference type="ARBA" id="ARBA00022985"/>
    </source>
</evidence>
<keyword evidence="7" id="KW-0448">Lipopolysaccharide biosynthesis</keyword>
<evidence type="ECO:0000256" key="3">
    <source>
        <dbReference type="ARBA" id="ARBA00022516"/>
    </source>
</evidence>
<keyword evidence="6 11" id="KW-0812">Transmembrane</keyword>
<reference evidence="13 14" key="1">
    <citation type="journal article" date="2013" name="Int. J. Syst. Evol. Microbiol.">
        <title>Celerinatantimonas yamalensis sp. nov., a cold-adapted diazotrophic bacterium from a cold permafrost brine.</title>
        <authorList>
            <person name="Shcherbakova V."/>
            <person name="Chuvilskaya N."/>
            <person name="Rivkina E."/>
            <person name="Demidov N."/>
            <person name="Uchaeva V."/>
            <person name="Suetin S."/>
            <person name="Suzina N."/>
            <person name="Gilichinsky D."/>
        </authorList>
    </citation>
    <scope>NUCLEOTIDE SEQUENCE [LARGE SCALE GENOMIC DNA]</scope>
    <source>
        <strain evidence="13 14">C7</strain>
    </source>
</reference>
<dbReference type="Gene3D" id="1.10.3730.20">
    <property type="match status" value="1"/>
</dbReference>
<evidence type="ECO:0000256" key="1">
    <source>
        <dbReference type="ARBA" id="ARBA00004651"/>
    </source>
</evidence>
<dbReference type="EMBL" id="JBEQCT010000012">
    <property type="protein sequence ID" value="MFM2486835.1"/>
    <property type="molecule type" value="Genomic_DNA"/>
</dbReference>
<gene>
    <name evidence="13" type="ORF">ABUE30_17525</name>
</gene>
<keyword evidence="14" id="KW-1185">Reference proteome</keyword>
<keyword evidence="8 11" id="KW-1133">Transmembrane helix</keyword>
<evidence type="ECO:0000313" key="14">
    <source>
        <dbReference type="Proteomes" id="UP001629953"/>
    </source>
</evidence>
<sequence>MIIVLLGLTLLLTTSGQLLQKQAVSGSHHWRALIAAIGCLGLGALCWLAVLQKLPVGLAYPMLSLNYVLVMLASRWLFQESVNRRQWLGVICVVIGVVILGGHL</sequence>
<keyword evidence="10 11" id="KW-0472">Membrane</keyword>
<keyword evidence="9" id="KW-0443">Lipid metabolism</keyword>
<comment type="subcellular location">
    <subcellularLocation>
        <location evidence="1">Cell membrane</location>
        <topology evidence="1">Multi-pass membrane protein</topology>
    </subcellularLocation>
</comment>
<keyword evidence="3" id="KW-0444">Lipid biosynthesis</keyword>
<comment type="caution">
    <text evidence="13">The sequence shown here is derived from an EMBL/GenBank/DDBJ whole genome shotgun (WGS) entry which is preliminary data.</text>
</comment>
<dbReference type="Proteomes" id="UP001629953">
    <property type="component" value="Unassembled WGS sequence"/>
</dbReference>
<accession>A0ABW9GCR8</accession>
<name>A0ABW9GCR8_9GAMM</name>